<evidence type="ECO:0000313" key="4">
    <source>
        <dbReference type="Proteomes" id="UP000034086"/>
    </source>
</evidence>
<accession>A0A0G1M762</accession>
<proteinExistence type="predicted"/>
<protein>
    <recommendedName>
        <fullName evidence="2">ATP-grasp domain-containing protein</fullName>
    </recommendedName>
</protein>
<dbReference type="PANTHER" id="PTHR21621">
    <property type="entry name" value="RIBOSOMAL PROTEIN S6 MODIFICATION PROTEIN"/>
    <property type="match status" value="1"/>
</dbReference>
<dbReference type="PROSITE" id="PS50975">
    <property type="entry name" value="ATP_GRASP"/>
    <property type="match status" value="1"/>
</dbReference>
<sequence>MAKYRVGISFSKDFIGNDPLGHIGVKLPVYLRFLGFCRKEGWIVYVLTRKTYRGNGVFNGAWLFDEGKFEKVDEPINIDLVYDRSAGVKFPPEGDDSTIWVDRLDFKILCWNKWKAYGEIGKYMPQTLWVEKEDDLKNVLPKIKTDWVVLKPYNGLKGFGVFIGPKEKAVGFKFEKKYKHYIAQEFVDTSGGIANITPGMHDLRVAIVNAKAVWSHVRVPEKGSFMANAAQGGILTEVDYSKVPESIKKIVGEIAEKFNIGYDNPAYSLDFGIGKDNAPKIFEINDQIGFPKWEMKARDAFLKELVKNFKEKVI</sequence>
<dbReference type="Pfam" id="PF08443">
    <property type="entry name" value="RimK"/>
    <property type="match status" value="1"/>
</dbReference>
<keyword evidence="1" id="KW-0547">Nucleotide-binding</keyword>
<reference evidence="3 4" key="1">
    <citation type="journal article" date="2015" name="Nature">
        <title>rRNA introns, odd ribosomes, and small enigmatic genomes across a large radiation of phyla.</title>
        <authorList>
            <person name="Brown C.T."/>
            <person name="Hug L.A."/>
            <person name="Thomas B.C."/>
            <person name="Sharon I."/>
            <person name="Castelle C.J."/>
            <person name="Singh A."/>
            <person name="Wilkins M.J."/>
            <person name="Williams K.H."/>
            <person name="Banfield J.F."/>
        </authorList>
    </citation>
    <scope>NUCLEOTIDE SEQUENCE [LARGE SCALE GENOMIC DNA]</scope>
</reference>
<dbReference type="GO" id="GO:0016879">
    <property type="term" value="F:ligase activity, forming carbon-nitrogen bonds"/>
    <property type="evidence" value="ECO:0007669"/>
    <property type="project" value="TreeGrafter"/>
</dbReference>
<dbReference type="Proteomes" id="UP000034086">
    <property type="component" value="Unassembled WGS sequence"/>
</dbReference>
<evidence type="ECO:0000313" key="3">
    <source>
        <dbReference type="EMBL" id="KKU03942.1"/>
    </source>
</evidence>
<dbReference type="SUPFAM" id="SSF56059">
    <property type="entry name" value="Glutathione synthetase ATP-binding domain-like"/>
    <property type="match status" value="1"/>
</dbReference>
<dbReference type="EMBL" id="LCKQ01000007">
    <property type="protein sequence ID" value="KKU03942.1"/>
    <property type="molecule type" value="Genomic_DNA"/>
</dbReference>
<name>A0A0G1M762_9BACT</name>
<dbReference type="GO" id="GO:0005737">
    <property type="term" value="C:cytoplasm"/>
    <property type="evidence" value="ECO:0007669"/>
    <property type="project" value="TreeGrafter"/>
</dbReference>
<dbReference type="AlphaFoldDB" id="A0A0G1M762"/>
<dbReference type="InterPro" id="IPR013651">
    <property type="entry name" value="ATP-grasp_RimK-type"/>
</dbReference>
<dbReference type="GO" id="GO:0046872">
    <property type="term" value="F:metal ion binding"/>
    <property type="evidence" value="ECO:0007669"/>
    <property type="project" value="InterPro"/>
</dbReference>
<dbReference type="PANTHER" id="PTHR21621:SF0">
    <property type="entry name" value="BETA-CITRYLGLUTAMATE SYNTHASE B-RELATED"/>
    <property type="match status" value="1"/>
</dbReference>
<feature type="domain" description="ATP-grasp" evidence="2">
    <location>
        <begin position="114"/>
        <end position="314"/>
    </location>
</feature>
<evidence type="ECO:0000259" key="2">
    <source>
        <dbReference type="PROSITE" id="PS50975"/>
    </source>
</evidence>
<dbReference type="GO" id="GO:0005524">
    <property type="term" value="F:ATP binding"/>
    <property type="evidence" value="ECO:0007669"/>
    <property type="project" value="UniProtKB-UniRule"/>
</dbReference>
<dbReference type="InterPro" id="IPR011761">
    <property type="entry name" value="ATP-grasp"/>
</dbReference>
<organism evidence="3 4">
    <name type="scientific">Candidatus Woesebacteria bacterium GW2011_GWE1_45_18</name>
    <dbReference type="NCBI Taxonomy" id="1618598"/>
    <lineage>
        <taxon>Bacteria</taxon>
        <taxon>Candidatus Woeseibacteriota</taxon>
    </lineage>
</organism>
<gene>
    <name evidence="3" type="ORF">UX03_C0007G0007</name>
</gene>
<keyword evidence="1" id="KW-0067">ATP-binding</keyword>
<evidence type="ECO:0000256" key="1">
    <source>
        <dbReference type="PROSITE-ProRule" id="PRU00409"/>
    </source>
</evidence>
<dbReference type="Gene3D" id="3.30.470.20">
    <property type="entry name" value="ATP-grasp fold, B domain"/>
    <property type="match status" value="1"/>
</dbReference>
<comment type="caution">
    <text evidence="3">The sequence shown here is derived from an EMBL/GenBank/DDBJ whole genome shotgun (WGS) entry which is preliminary data.</text>
</comment>